<dbReference type="AlphaFoldDB" id="A0A0F9FYD1"/>
<name>A0A0F9FYD1_9ZZZZ</name>
<organism evidence="2">
    <name type="scientific">marine sediment metagenome</name>
    <dbReference type="NCBI Taxonomy" id="412755"/>
    <lineage>
        <taxon>unclassified sequences</taxon>
        <taxon>metagenomes</taxon>
        <taxon>ecological metagenomes</taxon>
    </lineage>
</organism>
<reference evidence="2" key="1">
    <citation type="journal article" date="2015" name="Nature">
        <title>Complex archaea that bridge the gap between prokaryotes and eukaryotes.</title>
        <authorList>
            <person name="Spang A."/>
            <person name="Saw J.H."/>
            <person name="Jorgensen S.L."/>
            <person name="Zaremba-Niedzwiedzka K."/>
            <person name="Martijn J."/>
            <person name="Lind A.E."/>
            <person name="van Eijk R."/>
            <person name="Schleper C."/>
            <person name="Guy L."/>
            <person name="Ettema T.J."/>
        </authorList>
    </citation>
    <scope>NUCLEOTIDE SEQUENCE</scope>
</reference>
<dbReference type="InterPro" id="IPR010982">
    <property type="entry name" value="Lambda_DNA-bd_dom_sf"/>
</dbReference>
<dbReference type="SUPFAM" id="SSF47413">
    <property type="entry name" value="lambda repressor-like DNA-binding domains"/>
    <property type="match status" value="1"/>
</dbReference>
<dbReference type="InterPro" id="IPR025272">
    <property type="entry name" value="SocA_Panacea"/>
</dbReference>
<dbReference type="Pfam" id="PF13274">
    <property type="entry name" value="SocA_Panacea"/>
    <property type="match status" value="1"/>
</dbReference>
<dbReference type="NCBIfam" id="TIGR03830">
    <property type="entry name" value="CxxCG_CxxCG_HTH"/>
    <property type="match status" value="1"/>
</dbReference>
<dbReference type="InterPro" id="IPR001387">
    <property type="entry name" value="Cro/C1-type_HTH"/>
</dbReference>
<sequence length="344" mass="38949">MKREEFCPNCEEYRETKVVQREETYTVRDRQITVSVKAETCSSCGESIGSDEADQEVLDAVHAEFRRQADLLTPERIKQIRKRYRLSQRSLAALLGMSEATINRYEQGGLQDQAHDTAIRACDRPEIVRDLLERRGHLLTDWQRKRAEQALAGVTEPDGSWLDLIGQGNWIQLANEVSDRTGFRRFDHKRFASVVLWFCGRLGRVYKTQINKLLFYGDFLNFKTATVSLTGTAYRKAPLGPVPTDYGKLLGWMQDEAVLVCREVEFSNGNMGFSYHVGPNAGPVTVEFAPHEQKVLEYVAEVLGGLTAKGISERSHQEPAWRDAKDGQVISYREAETLSLSLPG</sequence>
<feature type="domain" description="HTH cro/C1-type" evidence="1">
    <location>
        <begin position="77"/>
        <end position="108"/>
    </location>
</feature>
<dbReference type="Gene3D" id="1.10.260.40">
    <property type="entry name" value="lambda repressor-like DNA-binding domains"/>
    <property type="match status" value="1"/>
</dbReference>
<dbReference type="EMBL" id="LAZR01028516">
    <property type="protein sequence ID" value="KKL62355.1"/>
    <property type="molecule type" value="Genomic_DNA"/>
</dbReference>
<comment type="caution">
    <text evidence="2">The sequence shown here is derived from an EMBL/GenBank/DDBJ whole genome shotgun (WGS) entry which is preliminary data.</text>
</comment>
<dbReference type="InterPro" id="IPR032758">
    <property type="entry name" value="MqsA/HigA-2"/>
</dbReference>
<protein>
    <recommendedName>
        <fullName evidence="1">HTH cro/C1-type domain-containing protein</fullName>
    </recommendedName>
</protein>
<dbReference type="InterPro" id="IPR022453">
    <property type="entry name" value="Znf_MqsA-type"/>
</dbReference>
<evidence type="ECO:0000313" key="2">
    <source>
        <dbReference type="EMBL" id="KKL62355.1"/>
    </source>
</evidence>
<dbReference type="Gene3D" id="3.10.20.860">
    <property type="match status" value="1"/>
</dbReference>
<proteinExistence type="predicted"/>
<dbReference type="GO" id="GO:0003677">
    <property type="term" value="F:DNA binding"/>
    <property type="evidence" value="ECO:0007669"/>
    <property type="project" value="InterPro"/>
</dbReference>
<evidence type="ECO:0000259" key="1">
    <source>
        <dbReference type="PROSITE" id="PS50943"/>
    </source>
</evidence>
<dbReference type="SMART" id="SM00530">
    <property type="entry name" value="HTH_XRE"/>
    <property type="match status" value="1"/>
</dbReference>
<dbReference type="InterPro" id="IPR022452">
    <property type="entry name" value="MqsA"/>
</dbReference>
<accession>A0A0F9FYD1</accession>
<dbReference type="NCBIfam" id="TIGR03831">
    <property type="entry name" value="YgiT_finger"/>
    <property type="match status" value="1"/>
</dbReference>
<dbReference type="Pfam" id="PF15731">
    <property type="entry name" value="MqsA_antitoxin"/>
    <property type="match status" value="1"/>
</dbReference>
<dbReference type="PROSITE" id="PS50943">
    <property type="entry name" value="HTH_CROC1"/>
    <property type="match status" value="1"/>
</dbReference>
<gene>
    <name evidence="2" type="ORF">LCGC14_2186020</name>
</gene>
<dbReference type="CDD" id="cd00093">
    <property type="entry name" value="HTH_XRE"/>
    <property type="match status" value="1"/>
</dbReference>